<feature type="domain" description="WRKY19-like zinc finger" evidence="2">
    <location>
        <begin position="1075"/>
        <end position="1096"/>
    </location>
</feature>
<feature type="compositionally biased region" description="Basic and acidic residues" evidence="1">
    <location>
        <begin position="762"/>
        <end position="772"/>
    </location>
</feature>
<feature type="compositionally biased region" description="Basic and acidic residues" evidence="1">
    <location>
        <begin position="156"/>
        <end position="169"/>
    </location>
</feature>
<dbReference type="InterPro" id="IPR056866">
    <property type="entry name" value="Znf_WRKY19"/>
</dbReference>
<sequence length="1160" mass="129204">MDMKYYLIPHHHDEKERSPSSDETSTAYPIALNEPIGRLELITASMKYCKMGPSKKCNVCNAMTNASRFLSKEMMIFSKNETKLEDISNTLKVTFMKSSRLIQVDGEKVTESTAYNIDEGSMISVLLPNHIEDANPSSKKLSRLSIHFTLSTYGEDPSKDQSTVRKEDSSFMSPPRNVHNNEGCPQSIGSTNSEESPMLTMPQYSNLENNSFESISADCLLTMPSTDVEIQEKEHGADVIEEKEISSLSKETLSRLISECDDSKKGRFRQRILEIALRNHGGELPMLIRSTRSFIQTKNSVTATQDIQGNNFTRESLTCFERVNKEKPTKQKSKSKRKFYPLFIHSNYSTGQRKLRKGMSSSSPDQIQKEMTQTMDQNTNLLREESHTRSSHQRHASWANTKETSDGDVLKLESPNPRNGSDNTFEGHMRSLSGHMLELNLSPDNSIAYSPDPEVEDNIEPLTLGDPQDEKHGITIQSFPIQQAQHSGEGVGRKHRRVYSGGVSNPVNAHRRVDSRGGAEFVRKHEEYSRGHGEYPQQYSTYGHRYPSDAEQSANVGYNVGYTYPKRPSRKYDLEPTYDYAPRAPRHPLPPGYTPPPPPPHQYSPQYSHPPARHRRVPPPHGPVYGPPRHYPAPYSYHPASAAHPNSPAYHSPYPPHPRAEEIHRSRHVHSHHPSHHPSSRHTSPHPSSRQTSPHPSSRHSSPYPPSSHDHSPPYEPDNAYSASSPGQNTHATLHSERTYKQENLSQPPMYTRRRQSPPNHDAYEDRRETDQHQAPPFHPLTQSQPITIQKSYARQTSVGSIGSTGIIETEEKLTFGSFSDSRMPRNSPQLFESVLTGEPPSKPNRSPPASTSPYTETVPSPIPSNAQDVTLPPENRARTASSDSRVRNFVQNVKASNHERGASIDSLVINDDLFGENILQGDGGPMSFDVEPISVAPDHVSSLNIGQGTTSSQEYDQYQNYEQTQAPAPTPTPVYNAPPVINTEISVEPATTCIPIAPSAQSAPSSTQPEERKIQGTVSKRTRRKCKVDGCENRVVQGGVCISHGAKRKTCGHPGCTKHVKKAGMCSAHGPPRKLCESEGCTKVAVQGGRCIKHGAKKKMCSIDGCQKQAILSGMCKKHHDEAEAVGTNQQSPSHSRGLSIFHDQDFQEKLLNTELNMK</sequence>
<gene>
    <name evidence="3" type="ORF">CTEN210_07546</name>
</gene>
<dbReference type="PANTHER" id="PTHR31827:SF1">
    <property type="entry name" value="EMB|CAB89363.1"/>
    <property type="match status" value="1"/>
</dbReference>
<feature type="region of interest" description="Disordered" evidence="1">
    <location>
        <begin position="525"/>
        <end position="786"/>
    </location>
</feature>
<comment type="caution">
    <text evidence="3">The sequence shown here is derived from an EMBL/GenBank/DDBJ whole genome shotgun (WGS) entry which is preliminary data.</text>
</comment>
<feature type="compositionally biased region" description="Polar residues" evidence="1">
    <location>
        <begin position="818"/>
        <end position="831"/>
    </location>
</feature>
<dbReference type="EMBL" id="BLLK01000045">
    <property type="protein sequence ID" value="GFH51070.1"/>
    <property type="molecule type" value="Genomic_DNA"/>
</dbReference>
<keyword evidence="4" id="KW-1185">Reference proteome</keyword>
<proteinExistence type="predicted"/>
<dbReference type="Pfam" id="PF24906">
    <property type="entry name" value="Zf_WRKY19"/>
    <property type="match status" value="1"/>
</dbReference>
<protein>
    <recommendedName>
        <fullName evidence="2">WRKY19-like zinc finger domain-containing protein</fullName>
    </recommendedName>
</protein>
<reference evidence="3 4" key="1">
    <citation type="journal article" date="2021" name="Sci. Rep.">
        <title>The genome of the diatom Chaetoceros tenuissimus carries an ancient integrated fragment of an extant virus.</title>
        <authorList>
            <person name="Hongo Y."/>
            <person name="Kimura K."/>
            <person name="Takaki Y."/>
            <person name="Yoshida Y."/>
            <person name="Baba S."/>
            <person name="Kobayashi G."/>
            <person name="Nagasaki K."/>
            <person name="Hano T."/>
            <person name="Tomaru Y."/>
        </authorList>
    </citation>
    <scope>NUCLEOTIDE SEQUENCE [LARGE SCALE GENOMIC DNA]</scope>
    <source>
        <strain evidence="3 4">NIES-3715</strain>
    </source>
</reference>
<feature type="compositionally biased region" description="Polar residues" evidence="1">
    <location>
        <begin position="721"/>
        <end position="733"/>
    </location>
</feature>
<feature type="compositionally biased region" description="Basic residues" evidence="1">
    <location>
        <begin position="665"/>
        <end position="684"/>
    </location>
</feature>
<feature type="compositionally biased region" description="Pro residues" evidence="1">
    <location>
        <begin position="587"/>
        <end position="602"/>
    </location>
</feature>
<evidence type="ECO:0000259" key="2">
    <source>
        <dbReference type="Pfam" id="PF24906"/>
    </source>
</evidence>
<accession>A0AAD3CU30</accession>
<feature type="compositionally biased region" description="Low complexity" evidence="1">
    <location>
        <begin position="1000"/>
        <end position="1009"/>
    </location>
</feature>
<feature type="region of interest" description="Disordered" evidence="1">
    <location>
        <begin position="384"/>
        <end position="428"/>
    </location>
</feature>
<dbReference type="AlphaFoldDB" id="A0AAD3CU30"/>
<feature type="region of interest" description="Disordered" evidence="1">
    <location>
        <begin position="155"/>
        <end position="183"/>
    </location>
</feature>
<feature type="region of interest" description="Disordered" evidence="1">
    <location>
        <begin position="482"/>
        <end position="511"/>
    </location>
</feature>
<feature type="region of interest" description="Disordered" evidence="1">
    <location>
        <begin position="1000"/>
        <end position="1020"/>
    </location>
</feature>
<organism evidence="3 4">
    <name type="scientific">Chaetoceros tenuissimus</name>
    <dbReference type="NCBI Taxonomy" id="426638"/>
    <lineage>
        <taxon>Eukaryota</taxon>
        <taxon>Sar</taxon>
        <taxon>Stramenopiles</taxon>
        <taxon>Ochrophyta</taxon>
        <taxon>Bacillariophyta</taxon>
        <taxon>Coscinodiscophyceae</taxon>
        <taxon>Chaetocerotophycidae</taxon>
        <taxon>Chaetocerotales</taxon>
        <taxon>Chaetocerotaceae</taxon>
        <taxon>Chaetoceros</taxon>
    </lineage>
</organism>
<feature type="compositionally biased region" description="Polar residues" evidence="1">
    <location>
        <begin position="848"/>
        <end position="869"/>
    </location>
</feature>
<feature type="region of interest" description="Disordered" evidence="1">
    <location>
        <begin position="818"/>
        <end position="884"/>
    </location>
</feature>
<feature type="compositionally biased region" description="Pro residues" evidence="1">
    <location>
        <begin position="619"/>
        <end position="631"/>
    </location>
</feature>
<dbReference type="PANTHER" id="PTHR31827">
    <property type="entry name" value="EMB|CAB89363.1"/>
    <property type="match status" value="1"/>
</dbReference>
<evidence type="ECO:0000313" key="4">
    <source>
        <dbReference type="Proteomes" id="UP001054902"/>
    </source>
</evidence>
<feature type="compositionally biased region" description="Low complexity" evidence="1">
    <location>
        <begin position="632"/>
        <end position="652"/>
    </location>
</feature>
<evidence type="ECO:0000313" key="3">
    <source>
        <dbReference type="EMBL" id="GFH51070.1"/>
    </source>
</evidence>
<evidence type="ECO:0000256" key="1">
    <source>
        <dbReference type="SAM" id="MobiDB-lite"/>
    </source>
</evidence>
<feature type="compositionally biased region" description="Low complexity" evidence="1">
    <location>
        <begin position="685"/>
        <end position="702"/>
    </location>
</feature>
<dbReference type="Proteomes" id="UP001054902">
    <property type="component" value="Unassembled WGS sequence"/>
</dbReference>
<name>A0AAD3CU30_9STRA</name>